<dbReference type="GO" id="GO:0051213">
    <property type="term" value="F:dioxygenase activity"/>
    <property type="evidence" value="ECO:0007669"/>
    <property type="project" value="UniProtKB-KW"/>
</dbReference>
<dbReference type="SUPFAM" id="SSF50022">
    <property type="entry name" value="ISP domain"/>
    <property type="match status" value="1"/>
</dbReference>
<reference evidence="7 8" key="1">
    <citation type="submission" date="2019-05" db="EMBL/GenBank/DDBJ databases">
        <authorList>
            <person name="Lee S.D."/>
        </authorList>
    </citation>
    <scope>NUCLEOTIDE SEQUENCE [LARGE SCALE GENOMIC DNA]</scope>
    <source>
        <strain evidence="7 8">YC2-7</strain>
    </source>
</reference>
<dbReference type="PANTHER" id="PTHR21266">
    <property type="entry name" value="IRON-SULFUR DOMAIN CONTAINING PROTEIN"/>
    <property type="match status" value="1"/>
</dbReference>
<organism evidence="7 8">
    <name type="scientific">Antrihabitans stalactiti</name>
    <dbReference type="NCBI Taxonomy" id="2584121"/>
    <lineage>
        <taxon>Bacteria</taxon>
        <taxon>Bacillati</taxon>
        <taxon>Actinomycetota</taxon>
        <taxon>Actinomycetes</taxon>
        <taxon>Mycobacteriales</taxon>
        <taxon>Nocardiaceae</taxon>
        <taxon>Antrihabitans</taxon>
    </lineage>
</organism>
<proteinExistence type="predicted"/>
<evidence type="ECO:0000259" key="6">
    <source>
        <dbReference type="PROSITE" id="PS51296"/>
    </source>
</evidence>
<dbReference type="PANTHER" id="PTHR21266:SF60">
    <property type="entry name" value="3-KETOSTEROID-9-ALPHA-MONOOXYGENASE, OXYGENASE COMPONENT"/>
    <property type="match status" value="1"/>
</dbReference>
<dbReference type="SUPFAM" id="SSF55961">
    <property type="entry name" value="Bet v1-like"/>
    <property type="match status" value="1"/>
</dbReference>
<evidence type="ECO:0000313" key="8">
    <source>
        <dbReference type="Proteomes" id="UP000535543"/>
    </source>
</evidence>
<feature type="domain" description="Rieske" evidence="6">
    <location>
        <begin position="10"/>
        <end position="111"/>
    </location>
</feature>
<dbReference type="Proteomes" id="UP000535543">
    <property type="component" value="Unassembled WGS sequence"/>
</dbReference>
<comment type="caution">
    <text evidence="7">The sequence shown here is derived from an EMBL/GenBank/DDBJ whole genome shotgun (WGS) entry which is preliminary data.</text>
</comment>
<evidence type="ECO:0000256" key="3">
    <source>
        <dbReference type="ARBA" id="ARBA00023002"/>
    </source>
</evidence>
<keyword evidence="8" id="KW-1185">Reference proteome</keyword>
<keyword evidence="7" id="KW-0223">Dioxygenase</keyword>
<name>A0A848K5I4_9NOCA</name>
<dbReference type="EMBL" id="VCQU01000001">
    <property type="protein sequence ID" value="NMN93841.1"/>
    <property type="molecule type" value="Genomic_DNA"/>
</dbReference>
<dbReference type="Gene3D" id="2.102.10.10">
    <property type="entry name" value="Rieske [2Fe-2S] iron-sulphur domain"/>
    <property type="match status" value="1"/>
</dbReference>
<keyword evidence="2" id="KW-0479">Metal-binding</keyword>
<reference evidence="7 8" key="2">
    <citation type="submission" date="2020-06" db="EMBL/GenBank/DDBJ databases">
        <title>Antribacter stalactiti gen. nov., sp. nov., a new member of the family Nacardiaceae isolated from a cave.</title>
        <authorList>
            <person name="Kim I.S."/>
        </authorList>
    </citation>
    <scope>NUCLEOTIDE SEQUENCE [LARGE SCALE GENOMIC DNA]</scope>
    <source>
        <strain evidence="7 8">YC2-7</strain>
    </source>
</reference>
<evidence type="ECO:0000256" key="5">
    <source>
        <dbReference type="ARBA" id="ARBA00023014"/>
    </source>
</evidence>
<dbReference type="Pfam" id="PF00355">
    <property type="entry name" value="Rieske"/>
    <property type="match status" value="1"/>
</dbReference>
<dbReference type="GO" id="GO:0016705">
    <property type="term" value="F:oxidoreductase activity, acting on paired donors, with incorporation or reduction of molecular oxygen"/>
    <property type="evidence" value="ECO:0007669"/>
    <property type="project" value="UniProtKB-ARBA"/>
</dbReference>
<dbReference type="InterPro" id="IPR050584">
    <property type="entry name" value="Cholesterol_7-desaturase"/>
</dbReference>
<keyword evidence="3" id="KW-0560">Oxidoreductase</keyword>
<evidence type="ECO:0000256" key="1">
    <source>
        <dbReference type="ARBA" id="ARBA00022714"/>
    </source>
</evidence>
<dbReference type="GO" id="GO:0046872">
    <property type="term" value="F:metal ion binding"/>
    <property type="evidence" value="ECO:0007669"/>
    <property type="project" value="UniProtKB-KW"/>
</dbReference>
<keyword evidence="5" id="KW-0411">Iron-sulfur</keyword>
<dbReference type="InterPro" id="IPR017941">
    <property type="entry name" value="Rieske_2Fe-2S"/>
</dbReference>
<gene>
    <name evidence="7" type="ORF">FGL95_02145</name>
</gene>
<evidence type="ECO:0000256" key="4">
    <source>
        <dbReference type="ARBA" id="ARBA00023004"/>
    </source>
</evidence>
<dbReference type="GO" id="GO:0051537">
    <property type="term" value="F:2 iron, 2 sulfur cluster binding"/>
    <property type="evidence" value="ECO:0007669"/>
    <property type="project" value="UniProtKB-KW"/>
</dbReference>
<accession>A0A848K5I4</accession>
<protein>
    <submittedName>
        <fullName evidence="7">Aromatic ring-hydroxylating dioxygenase subunit alpha</fullName>
    </submittedName>
</protein>
<dbReference type="GO" id="GO:0004497">
    <property type="term" value="F:monooxygenase activity"/>
    <property type="evidence" value="ECO:0007669"/>
    <property type="project" value="UniProtKB-ARBA"/>
</dbReference>
<sequence length="355" mass="39535">MNANYPEKCWYVAATSTELGDAPLGRRLLGHDIVLWRSDNGQAVALDDRCAHRGFPLSDGRSDGDHLVCGYHGCTYGPDGRCVRVPTQDHVPPGMRVRAYPILEQSPFIWIWLGPPAAASSSRPPRTPWLSDASWSTFTDSWLVQANYLMLHEHYLDFSYAPVLHSADVPPGMDRLPGFDEVEVTETTVSYIRRLPEAPLAQWEADATDLDPSRSYSRRERGTFVSPAMHIQRWEIDDGADTYAHVRTHAITPETATSTHVFMQASRNYAQQSETVTTVLQSFAAELVRRDSAVLEMAAARVGYDGWRSGVEFQADAAALRARRIVAVMLAKEAGRSTVRPGLLRTKSSDNKQFS</sequence>
<dbReference type="InterPro" id="IPR036922">
    <property type="entry name" value="Rieske_2Fe-2S_sf"/>
</dbReference>
<dbReference type="Gene3D" id="3.90.380.10">
    <property type="entry name" value="Naphthalene 1,2-dioxygenase Alpha Subunit, Chain A, domain 1"/>
    <property type="match status" value="1"/>
</dbReference>
<evidence type="ECO:0000256" key="2">
    <source>
        <dbReference type="ARBA" id="ARBA00022723"/>
    </source>
</evidence>
<dbReference type="InterPro" id="IPR044043">
    <property type="entry name" value="VanA_C_cat"/>
</dbReference>
<dbReference type="PROSITE" id="PS51296">
    <property type="entry name" value="RIESKE"/>
    <property type="match status" value="1"/>
</dbReference>
<keyword evidence="1" id="KW-0001">2Fe-2S</keyword>
<keyword evidence="4" id="KW-0408">Iron</keyword>
<dbReference type="Pfam" id="PF19112">
    <property type="entry name" value="VanA_C"/>
    <property type="match status" value="1"/>
</dbReference>
<dbReference type="RefSeq" id="WP_169584530.1">
    <property type="nucleotide sequence ID" value="NZ_VCQU01000001.1"/>
</dbReference>
<dbReference type="AlphaFoldDB" id="A0A848K5I4"/>
<evidence type="ECO:0000313" key="7">
    <source>
        <dbReference type="EMBL" id="NMN93841.1"/>
    </source>
</evidence>